<evidence type="ECO:0000313" key="5">
    <source>
        <dbReference type="Proteomes" id="UP000263900"/>
    </source>
</evidence>
<accession>A0A3B7MM48</accession>
<evidence type="ECO:0000259" key="3">
    <source>
        <dbReference type="PROSITE" id="PS51677"/>
    </source>
</evidence>
<feature type="domain" description="NodB homology" evidence="3">
    <location>
        <begin position="54"/>
        <end position="235"/>
    </location>
</feature>
<dbReference type="InterPro" id="IPR002509">
    <property type="entry name" value="NODB_dom"/>
</dbReference>
<evidence type="ECO:0000256" key="1">
    <source>
        <dbReference type="ARBA" id="ARBA00004613"/>
    </source>
</evidence>
<sequence>MYHKVCAHGNADPLTVPVNSLEAQLQYLKQEGYHSIGLSDLVNHILISTPLPEKPILISFDDGYRDNFTTAYPLFEKYGIKANIFLVPAFLRQEATRAGHEASTYLRLEDIQAMDPGLVEYGLHSFDHKSYKILDNDAITADLLQCKNALTEMGISFQPCLAFPYGAYPKKDEAKRRQFLLTLANSQIVAAFRIGNRLNALPLRHPLLIQRLDIQGGNNFKKFTRLLRKGKTLFG</sequence>
<evidence type="ECO:0000313" key="4">
    <source>
        <dbReference type="EMBL" id="AXY75594.1"/>
    </source>
</evidence>
<dbReference type="PROSITE" id="PS51677">
    <property type="entry name" value="NODB"/>
    <property type="match status" value="1"/>
</dbReference>
<keyword evidence="5" id="KW-1185">Reference proteome</keyword>
<dbReference type="InterPro" id="IPR011330">
    <property type="entry name" value="Glyco_hydro/deAcase_b/a-brl"/>
</dbReference>
<dbReference type="AlphaFoldDB" id="A0A3B7MM48"/>
<protein>
    <recommendedName>
        <fullName evidence="3">NodB homology domain-containing protein</fullName>
    </recommendedName>
</protein>
<dbReference type="KEGG" id="pseg:D3H65_17140"/>
<dbReference type="RefSeq" id="WP_119051475.1">
    <property type="nucleotide sequence ID" value="NZ_CP032157.1"/>
</dbReference>
<keyword evidence="2" id="KW-0732">Signal</keyword>
<dbReference type="Proteomes" id="UP000263900">
    <property type="component" value="Chromosome"/>
</dbReference>
<dbReference type="InterPro" id="IPR051398">
    <property type="entry name" value="Polysacch_Deacetylase"/>
</dbReference>
<dbReference type="Gene3D" id="3.20.20.370">
    <property type="entry name" value="Glycoside hydrolase/deacetylase"/>
    <property type="match status" value="1"/>
</dbReference>
<dbReference type="Pfam" id="PF01522">
    <property type="entry name" value="Polysacc_deac_1"/>
    <property type="match status" value="1"/>
</dbReference>
<dbReference type="PANTHER" id="PTHR34216:SF3">
    <property type="entry name" value="POLY-BETA-1,6-N-ACETYL-D-GLUCOSAMINE N-DEACETYLASE"/>
    <property type="match status" value="1"/>
</dbReference>
<gene>
    <name evidence="4" type="ORF">D3H65_17140</name>
</gene>
<dbReference type="GO" id="GO:0005576">
    <property type="term" value="C:extracellular region"/>
    <property type="evidence" value="ECO:0007669"/>
    <property type="project" value="UniProtKB-SubCell"/>
</dbReference>
<dbReference type="GO" id="GO:0016810">
    <property type="term" value="F:hydrolase activity, acting on carbon-nitrogen (but not peptide) bonds"/>
    <property type="evidence" value="ECO:0007669"/>
    <property type="project" value="InterPro"/>
</dbReference>
<dbReference type="SUPFAM" id="SSF88713">
    <property type="entry name" value="Glycoside hydrolase/deacetylase"/>
    <property type="match status" value="1"/>
</dbReference>
<evidence type="ECO:0000256" key="2">
    <source>
        <dbReference type="ARBA" id="ARBA00022729"/>
    </source>
</evidence>
<comment type="subcellular location">
    <subcellularLocation>
        <location evidence="1">Secreted</location>
    </subcellularLocation>
</comment>
<dbReference type="PANTHER" id="PTHR34216">
    <property type="match status" value="1"/>
</dbReference>
<proteinExistence type="predicted"/>
<dbReference type="OrthoDB" id="9778320at2"/>
<reference evidence="4 5" key="1">
    <citation type="submission" date="2018-09" db="EMBL/GenBank/DDBJ databases">
        <title>Genome sequencing of strain 6GH32-13.</title>
        <authorList>
            <person name="Weon H.-Y."/>
            <person name="Heo J."/>
            <person name="Kwon S.-W."/>
        </authorList>
    </citation>
    <scope>NUCLEOTIDE SEQUENCE [LARGE SCALE GENOMIC DNA]</scope>
    <source>
        <strain evidence="4 5">5GH32-13</strain>
    </source>
</reference>
<dbReference type="GO" id="GO:0005975">
    <property type="term" value="P:carbohydrate metabolic process"/>
    <property type="evidence" value="ECO:0007669"/>
    <property type="project" value="InterPro"/>
</dbReference>
<organism evidence="4 5">
    <name type="scientific">Paraflavitalea soli</name>
    <dbReference type="NCBI Taxonomy" id="2315862"/>
    <lineage>
        <taxon>Bacteria</taxon>
        <taxon>Pseudomonadati</taxon>
        <taxon>Bacteroidota</taxon>
        <taxon>Chitinophagia</taxon>
        <taxon>Chitinophagales</taxon>
        <taxon>Chitinophagaceae</taxon>
        <taxon>Paraflavitalea</taxon>
    </lineage>
</organism>
<name>A0A3B7MM48_9BACT</name>
<dbReference type="EMBL" id="CP032157">
    <property type="protein sequence ID" value="AXY75594.1"/>
    <property type="molecule type" value="Genomic_DNA"/>
</dbReference>